<sequence>NGLLKEKLRTLLYEQPSNPDPYKPFAQADATDAWLQGQRPGQLIKLFIANVSPYGLSVRKRGKGGRAAAVNLWSLDTIKLHINELRDKNFKPCSYSKKGYLLRDSIKTDGFRLQVLAFKVRELLSVKFKRYKGTIPDRLTTTTAGTEDNLTEVRNVVKTDHDIRHYWICIRAEADQISYLGIDLGQTCVAGACALLPPGKTPTTKRRKKRSKKRKWSKRGARKSKRDGDRHMDWQPYYQDRINRSRFFNLTVKQKAIVQPTFKHRRWMESQKGTAGSA</sequence>
<feature type="non-terminal residue" evidence="2">
    <location>
        <position position="1"/>
    </location>
</feature>
<evidence type="ECO:0000256" key="1">
    <source>
        <dbReference type="SAM" id="MobiDB-lite"/>
    </source>
</evidence>
<dbReference type="EMBL" id="JAABOA010002828">
    <property type="protein sequence ID" value="KAF9579355.1"/>
    <property type="molecule type" value="Genomic_DNA"/>
</dbReference>
<feature type="region of interest" description="Disordered" evidence="1">
    <location>
        <begin position="199"/>
        <end position="232"/>
    </location>
</feature>
<reference evidence="2" key="1">
    <citation type="journal article" date="2020" name="Fungal Divers.">
        <title>Resolving the Mortierellaceae phylogeny through synthesis of multi-gene phylogenetics and phylogenomics.</title>
        <authorList>
            <person name="Vandepol N."/>
            <person name="Liber J."/>
            <person name="Desiro A."/>
            <person name="Na H."/>
            <person name="Kennedy M."/>
            <person name="Barry K."/>
            <person name="Grigoriev I.V."/>
            <person name="Miller A.N."/>
            <person name="O'Donnell K."/>
            <person name="Stajich J.E."/>
            <person name="Bonito G."/>
        </authorList>
    </citation>
    <scope>NUCLEOTIDE SEQUENCE</scope>
    <source>
        <strain evidence="2">KOD1015</strain>
    </source>
</reference>
<protein>
    <submittedName>
        <fullName evidence="2">Uncharacterized protein</fullName>
    </submittedName>
</protein>
<accession>A0A9P6KC56</accession>
<evidence type="ECO:0000313" key="2">
    <source>
        <dbReference type="EMBL" id="KAF9579355.1"/>
    </source>
</evidence>
<evidence type="ECO:0000313" key="3">
    <source>
        <dbReference type="Proteomes" id="UP000780801"/>
    </source>
</evidence>
<dbReference type="Proteomes" id="UP000780801">
    <property type="component" value="Unassembled WGS sequence"/>
</dbReference>
<comment type="caution">
    <text evidence="2">The sequence shown here is derived from an EMBL/GenBank/DDBJ whole genome shotgun (WGS) entry which is preliminary data.</text>
</comment>
<dbReference type="AlphaFoldDB" id="A0A9P6KC56"/>
<name>A0A9P6KC56_9FUNG</name>
<organism evidence="2 3">
    <name type="scientific">Lunasporangiospora selenospora</name>
    <dbReference type="NCBI Taxonomy" id="979761"/>
    <lineage>
        <taxon>Eukaryota</taxon>
        <taxon>Fungi</taxon>
        <taxon>Fungi incertae sedis</taxon>
        <taxon>Mucoromycota</taxon>
        <taxon>Mortierellomycotina</taxon>
        <taxon>Mortierellomycetes</taxon>
        <taxon>Mortierellales</taxon>
        <taxon>Mortierellaceae</taxon>
        <taxon>Lunasporangiospora</taxon>
    </lineage>
</organism>
<dbReference type="OrthoDB" id="2441991at2759"/>
<proteinExistence type="predicted"/>
<feature type="compositionally biased region" description="Basic residues" evidence="1">
    <location>
        <begin position="203"/>
        <end position="225"/>
    </location>
</feature>
<gene>
    <name evidence="2" type="ORF">BGW38_004423</name>
</gene>
<keyword evidence="3" id="KW-1185">Reference proteome</keyword>